<comment type="caution">
    <text evidence="2">The sequence shown here is derived from an EMBL/GenBank/DDBJ whole genome shotgun (WGS) entry which is preliminary data.</text>
</comment>
<dbReference type="AlphaFoldDB" id="A0A2G3DXY4"/>
<evidence type="ECO:0000313" key="3">
    <source>
        <dbReference type="Proteomes" id="UP000225889"/>
    </source>
</evidence>
<feature type="transmembrane region" description="Helical" evidence="1">
    <location>
        <begin position="133"/>
        <end position="152"/>
    </location>
</feature>
<feature type="transmembrane region" description="Helical" evidence="1">
    <location>
        <begin position="28"/>
        <end position="46"/>
    </location>
</feature>
<evidence type="ECO:0000256" key="1">
    <source>
        <dbReference type="SAM" id="Phobius"/>
    </source>
</evidence>
<evidence type="ECO:0000313" key="2">
    <source>
        <dbReference type="EMBL" id="PHU35740.1"/>
    </source>
</evidence>
<keyword evidence="1" id="KW-0472">Membrane</keyword>
<keyword evidence="1" id="KW-0812">Transmembrane</keyword>
<accession>A0A2G3DXY4</accession>
<feature type="transmembrane region" description="Helical" evidence="1">
    <location>
        <begin position="53"/>
        <end position="73"/>
    </location>
</feature>
<organism evidence="2 3">
    <name type="scientific">Pseudobutyrivibrio ruminis</name>
    <dbReference type="NCBI Taxonomy" id="46206"/>
    <lineage>
        <taxon>Bacteria</taxon>
        <taxon>Bacillati</taxon>
        <taxon>Bacillota</taxon>
        <taxon>Clostridia</taxon>
        <taxon>Lachnospirales</taxon>
        <taxon>Lachnospiraceae</taxon>
        <taxon>Pseudobutyrivibrio</taxon>
    </lineage>
</organism>
<dbReference type="EMBL" id="PDYF01000008">
    <property type="protein sequence ID" value="PHU35740.1"/>
    <property type="molecule type" value="Genomic_DNA"/>
</dbReference>
<reference evidence="2 3" key="1">
    <citation type="submission" date="2017-10" db="EMBL/GenBank/DDBJ databases">
        <title>Resolving the taxonomy of Roseburia spp., Eubacterium rectale and Agathobacter spp. through phylogenomic analysis.</title>
        <authorList>
            <person name="Sheridan P.O."/>
            <person name="Walker A.W."/>
            <person name="Duncan S.H."/>
            <person name="Scott K.P."/>
            <person name="Toole P.W.O."/>
            <person name="Luis P."/>
            <person name="Flint H.J."/>
        </authorList>
    </citation>
    <scope>NUCLEOTIDE SEQUENCE [LARGE SCALE GENOMIC DNA]</scope>
    <source>
        <strain evidence="2 3">JK626</strain>
    </source>
</reference>
<proteinExistence type="predicted"/>
<name>A0A2G3DXY4_9FIRM</name>
<protein>
    <submittedName>
        <fullName evidence="2">Uncharacterized protein</fullName>
    </submittedName>
</protein>
<feature type="transmembrane region" description="Helical" evidence="1">
    <location>
        <begin position="93"/>
        <end position="112"/>
    </location>
</feature>
<gene>
    <name evidence="2" type="ORF">CSX01_03810</name>
</gene>
<dbReference type="Proteomes" id="UP000225889">
    <property type="component" value="Unassembled WGS sequence"/>
</dbReference>
<sequence>MSPNSPQSSQFKKDSKRNLMTLKTQARIGFFTGIFFILEVIFLFYVNHTIPHNITRILGIIILLVTFSFLIYIKTRCKLESGDELSQLLMGKALSYSAYAQIIFVFIVGLVLSAIEKAYDLKVLISSTHIKGLALLMLGIHIVVKYGSYLFLDRLPSGYEED</sequence>
<reference evidence="2 3" key="2">
    <citation type="submission" date="2017-10" db="EMBL/GenBank/DDBJ databases">
        <authorList>
            <person name="Banno H."/>
            <person name="Chua N.-H."/>
        </authorList>
    </citation>
    <scope>NUCLEOTIDE SEQUENCE [LARGE SCALE GENOMIC DNA]</scope>
    <source>
        <strain evidence="2 3">JK626</strain>
    </source>
</reference>
<keyword evidence="1" id="KW-1133">Transmembrane helix</keyword>